<proteinExistence type="predicted"/>
<accession>A0A3R9NS91</accession>
<evidence type="ECO:0000313" key="2">
    <source>
        <dbReference type="Proteomes" id="UP000270291"/>
    </source>
</evidence>
<dbReference type="OrthoDB" id="661524at2"/>
<evidence type="ECO:0000313" key="1">
    <source>
        <dbReference type="EMBL" id="RSK42447.1"/>
    </source>
</evidence>
<dbReference type="RefSeq" id="WP_125439577.1">
    <property type="nucleotide sequence ID" value="NZ_RWIU01000005.1"/>
</dbReference>
<organism evidence="1 2">
    <name type="scientific">Hymenobacter perfusus</name>
    <dbReference type="NCBI Taxonomy" id="1236770"/>
    <lineage>
        <taxon>Bacteria</taxon>
        <taxon>Pseudomonadati</taxon>
        <taxon>Bacteroidota</taxon>
        <taxon>Cytophagia</taxon>
        <taxon>Cytophagales</taxon>
        <taxon>Hymenobacteraceae</taxon>
        <taxon>Hymenobacter</taxon>
    </lineage>
</organism>
<protein>
    <submittedName>
        <fullName evidence="1">Uncharacterized protein</fullName>
    </submittedName>
</protein>
<dbReference type="EMBL" id="RWIU01000005">
    <property type="protein sequence ID" value="RSK42447.1"/>
    <property type="molecule type" value="Genomic_DNA"/>
</dbReference>
<sequence>MDSLSEAPKQPFTLEQAGDWTRRFREQSEHAVKGHLFDRAVLETLLARSEAAGLRFYYGRDEENQPQLVMVAVDADGNDLVNSTPQRMPAETESMLMATASLSSSDDETIVGPGKTCPPCCSTTNLLNS</sequence>
<dbReference type="Proteomes" id="UP000270291">
    <property type="component" value="Unassembled WGS sequence"/>
</dbReference>
<name>A0A3R9NS91_9BACT</name>
<reference evidence="1 2" key="1">
    <citation type="submission" date="2018-12" db="EMBL/GenBank/DDBJ databases">
        <authorList>
            <person name="Feng G."/>
            <person name="Zhu H."/>
        </authorList>
    </citation>
    <scope>NUCLEOTIDE SEQUENCE [LARGE SCALE GENOMIC DNA]</scope>
    <source>
        <strain evidence="1 2">LMG 26000</strain>
    </source>
</reference>
<gene>
    <name evidence="1" type="ORF">EI293_16155</name>
</gene>
<comment type="caution">
    <text evidence="1">The sequence shown here is derived from an EMBL/GenBank/DDBJ whole genome shotgun (WGS) entry which is preliminary data.</text>
</comment>
<keyword evidence="2" id="KW-1185">Reference proteome</keyword>
<dbReference type="AlphaFoldDB" id="A0A3R9NS91"/>